<dbReference type="Pfam" id="PF03209">
    <property type="entry name" value="PUCC"/>
    <property type="match status" value="1"/>
</dbReference>
<feature type="domain" description="Major facilitator superfamily (MFS) profile" evidence="6">
    <location>
        <begin position="13"/>
        <end position="408"/>
    </location>
</feature>
<keyword evidence="4 5" id="KW-0472">Membrane</keyword>
<dbReference type="InterPro" id="IPR011701">
    <property type="entry name" value="MFS"/>
</dbReference>
<comment type="caution">
    <text evidence="7">The sequence shown here is derived from an EMBL/GenBank/DDBJ whole genome shotgun (WGS) entry which is preliminary data.</text>
</comment>
<dbReference type="InterPro" id="IPR020846">
    <property type="entry name" value="MFS_dom"/>
</dbReference>
<feature type="transmembrane region" description="Helical" evidence="5">
    <location>
        <begin position="359"/>
        <end position="380"/>
    </location>
</feature>
<feature type="transmembrane region" description="Helical" evidence="5">
    <location>
        <begin position="166"/>
        <end position="184"/>
    </location>
</feature>
<evidence type="ECO:0000256" key="4">
    <source>
        <dbReference type="ARBA" id="ARBA00023136"/>
    </source>
</evidence>
<feature type="transmembrane region" description="Helical" evidence="5">
    <location>
        <begin position="232"/>
        <end position="259"/>
    </location>
</feature>
<feature type="transmembrane region" description="Helical" evidence="5">
    <location>
        <begin position="20"/>
        <end position="40"/>
    </location>
</feature>
<evidence type="ECO:0000313" key="7">
    <source>
        <dbReference type="EMBL" id="MBC5584063.1"/>
    </source>
</evidence>
<gene>
    <name evidence="7" type="ORF">H8S61_07625</name>
</gene>
<dbReference type="InterPro" id="IPR036259">
    <property type="entry name" value="MFS_trans_sf"/>
</dbReference>
<evidence type="ECO:0000256" key="5">
    <source>
        <dbReference type="SAM" id="Phobius"/>
    </source>
</evidence>
<evidence type="ECO:0000313" key="8">
    <source>
        <dbReference type="Proteomes" id="UP000622448"/>
    </source>
</evidence>
<reference evidence="7 8" key="1">
    <citation type="submission" date="2020-08" db="EMBL/GenBank/DDBJ databases">
        <title>Genome public.</title>
        <authorList>
            <person name="Liu C."/>
            <person name="Sun Q."/>
        </authorList>
    </citation>
    <scope>NUCLEOTIDE SEQUENCE [LARGE SCALE GENOMIC DNA]</scope>
    <source>
        <strain evidence="7 8">NSJ-70</strain>
    </source>
</reference>
<feature type="transmembrane region" description="Helical" evidence="5">
    <location>
        <begin position="80"/>
        <end position="103"/>
    </location>
</feature>
<dbReference type="InterPro" id="IPR005829">
    <property type="entry name" value="Sugar_transporter_CS"/>
</dbReference>
<evidence type="ECO:0000256" key="3">
    <source>
        <dbReference type="ARBA" id="ARBA00022989"/>
    </source>
</evidence>
<name>A0ABR7BR31_9ACTN</name>
<dbReference type="CDD" id="cd17489">
    <property type="entry name" value="MFS_YfcJ_like"/>
    <property type="match status" value="1"/>
</dbReference>
<dbReference type="Pfam" id="PF07690">
    <property type="entry name" value="MFS_1"/>
    <property type="match status" value="1"/>
</dbReference>
<feature type="transmembrane region" description="Helical" evidence="5">
    <location>
        <begin position="296"/>
        <end position="316"/>
    </location>
</feature>
<sequence length="421" mass="45147">MATTAREKLWTRDFVFGTTVNFLVMLNYYGLMVVVADYAMKTYDAAASTAGLAASIFVIGALIARLFSGRIMDRVGRKRLLIIGAVLEVAFSALYLVGVGLWLLFVVRLLHGIAFGMCSTSIGTIVTALVPDNRKGEGVGYYMLSVTLGAAIGPFLGMFLTQNAGFQTLFIVTAAVAGACLLAATQVRVPKTPVPSERVAQKANDIARDERTEQAGGFRVARPRIANYLETSVVPIGAVCALLFFCYSSLLAFLTPFAAESGLEAPASFFFVVYAIATFVTRPFTGKLFDRKGDRAVMIPAFIAFIFGMGLLATVYRPAAMLIAAALLGFGVGTIQASGLALAVRIAPDDRLSLANSTFYILLDIGVGVGPLLLGIVQPVWGYRGLFEAMSFVAIVALAAYLVVSRRKGTMRRKLEEAERE</sequence>
<feature type="transmembrane region" description="Helical" evidence="5">
    <location>
        <begin position="46"/>
        <end position="68"/>
    </location>
</feature>
<feature type="transmembrane region" description="Helical" evidence="5">
    <location>
        <begin position="386"/>
        <end position="404"/>
    </location>
</feature>
<organism evidence="7 8">
    <name type="scientific">Eggerthella hominis</name>
    <dbReference type="NCBI Taxonomy" id="2763043"/>
    <lineage>
        <taxon>Bacteria</taxon>
        <taxon>Bacillati</taxon>
        <taxon>Actinomycetota</taxon>
        <taxon>Coriobacteriia</taxon>
        <taxon>Eggerthellales</taxon>
        <taxon>Eggerthellaceae</taxon>
        <taxon>Eggerthella</taxon>
    </lineage>
</organism>
<evidence type="ECO:0000256" key="2">
    <source>
        <dbReference type="ARBA" id="ARBA00022692"/>
    </source>
</evidence>
<dbReference type="SUPFAM" id="SSF103473">
    <property type="entry name" value="MFS general substrate transporter"/>
    <property type="match status" value="1"/>
</dbReference>
<dbReference type="PANTHER" id="PTHR23531">
    <property type="entry name" value="QUINOLENE RESISTANCE PROTEIN NORA"/>
    <property type="match status" value="1"/>
</dbReference>
<dbReference type="EMBL" id="JACOOA010000003">
    <property type="protein sequence ID" value="MBC5584063.1"/>
    <property type="molecule type" value="Genomic_DNA"/>
</dbReference>
<keyword evidence="8" id="KW-1185">Reference proteome</keyword>
<dbReference type="InterPro" id="IPR004896">
    <property type="entry name" value="PucC-rel"/>
</dbReference>
<comment type="subcellular location">
    <subcellularLocation>
        <location evidence="1">Cell membrane</location>
        <topology evidence="1">Multi-pass membrane protein</topology>
    </subcellularLocation>
</comment>
<keyword evidence="2 5" id="KW-0812">Transmembrane</keyword>
<dbReference type="Gene3D" id="1.20.1250.20">
    <property type="entry name" value="MFS general substrate transporter like domains"/>
    <property type="match status" value="2"/>
</dbReference>
<protein>
    <submittedName>
        <fullName evidence="7">MFS transporter</fullName>
    </submittedName>
</protein>
<proteinExistence type="predicted"/>
<feature type="transmembrane region" description="Helical" evidence="5">
    <location>
        <begin position="141"/>
        <end position="160"/>
    </location>
</feature>
<feature type="transmembrane region" description="Helical" evidence="5">
    <location>
        <begin position="322"/>
        <end position="347"/>
    </location>
</feature>
<dbReference type="Proteomes" id="UP000622448">
    <property type="component" value="Unassembled WGS sequence"/>
</dbReference>
<dbReference type="InterPro" id="IPR052714">
    <property type="entry name" value="MFS_Exporter"/>
</dbReference>
<dbReference type="PANTHER" id="PTHR23531:SF1">
    <property type="entry name" value="QUINOLENE RESISTANCE PROTEIN NORA"/>
    <property type="match status" value="1"/>
</dbReference>
<feature type="transmembrane region" description="Helical" evidence="5">
    <location>
        <begin position="265"/>
        <end position="284"/>
    </location>
</feature>
<evidence type="ECO:0000256" key="1">
    <source>
        <dbReference type="ARBA" id="ARBA00004651"/>
    </source>
</evidence>
<dbReference type="PROSITE" id="PS00216">
    <property type="entry name" value="SUGAR_TRANSPORT_1"/>
    <property type="match status" value="1"/>
</dbReference>
<keyword evidence="3 5" id="KW-1133">Transmembrane helix</keyword>
<accession>A0ABR7BR31</accession>
<evidence type="ECO:0000259" key="6">
    <source>
        <dbReference type="PROSITE" id="PS50850"/>
    </source>
</evidence>
<dbReference type="PROSITE" id="PS50850">
    <property type="entry name" value="MFS"/>
    <property type="match status" value="1"/>
</dbReference>
<feature type="transmembrane region" description="Helical" evidence="5">
    <location>
        <begin position="109"/>
        <end position="129"/>
    </location>
</feature>